<evidence type="ECO:0000256" key="3">
    <source>
        <dbReference type="ARBA" id="ARBA00022679"/>
    </source>
</evidence>
<evidence type="ECO:0000256" key="6">
    <source>
        <dbReference type="ARBA" id="ARBA00022840"/>
    </source>
</evidence>
<dbReference type="InterPro" id="IPR017441">
    <property type="entry name" value="Protein_kinase_ATP_BS"/>
</dbReference>
<dbReference type="Proteomes" id="UP000515163">
    <property type="component" value="Unplaced"/>
</dbReference>
<dbReference type="GeneID" id="116306612"/>
<dbReference type="SUPFAM" id="SSF56112">
    <property type="entry name" value="Protein kinase-like (PK-like)"/>
    <property type="match status" value="1"/>
</dbReference>
<evidence type="ECO:0000313" key="12">
    <source>
        <dbReference type="RefSeq" id="XP_031572555.1"/>
    </source>
</evidence>
<feature type="region of interest" description="Disordered" evidence="9">
    <location>
        <begin position="373"/>
        <end position="400"/>
    </location>
</feature>
<keyword evidence="4 7" id="KW-0547">Nucleotide-binding</keyword>
<dbReference type="OrthoDB" id="3205605at2759"/>
<reference evidence="12" key="1">
    <citation type="submission" date="2025-08" db="UniProtKB">
        <authorList>
            <consortium name="RefSeq"/>
        </authorList>
    </citation>
    <scope>IDENTIFICATION</scope>
    <source>
        <tissue evidence="12">Tentacle</tissue>
    </source>
</reference>
<comment type="similarity">
    <text evidence="8">Belongs to the protein kinase superfamily.</text>
</comment>
<dbReference type="Gene3D" id="1.10.510.10">
    <property type="entry name" value="Transferase(Phosphotransferase) domain 1"/>
    <property type="match status" value="1"/>
</dbReference>
<dbReference type="AlphaFoldDB" id="A0A6P8J4X8"/>
<sequence length="448" mass="51601">MGNTHARKPDDTSKRRRRPNSIAVDKPIETLTTESSGKRELRRNSSQNSFRRRYTESGNYAYKTPWPAPMSEVVFWPEYESKPPVRFTDFELVANIGKGAFGHVLQVRKRNTGEVFAMKILNKAEIIKENAIQQCKDEVNIQTKIKNFPFLVKTWHTWQTKHNLFIVSDFVDGSDLFTLWIQEKTLKEDLVRQYIAELALTLDFLHKCGVVYRDLKLENVLLDKQGHIKIIDFGLSKLMNTEDMSNTICGTLQYMAPETLRGEKYNYLVDWWALGIVMYVLLVGKYPYAVSKDHQSQSKVVQLAEFEFPENLSSEAVDLMTQLLQKKPKNRLHSLESLQRHSFFKKFSFDDVLNKKTQPVDEEILQKLTKRSTASRTAFPRKVEPRKDKKPRPLSWASPGNFTIHDKVEMDWLVADLESLSNVESVTTTSVTTKTPLTPVGELCTAAS</sequence>
<accession>A0A6P8J4X8</accession>
<dbReference type="InParanoid" id="A0A6P8J4X8"/>
<evidence type="ECO:0000256" key="4">
    <source>
        <dbReference type="ARBA" id="ARBA00022741"/>
    </source>
</evidence>
<dbReference type="InterPro" id="IPR045270">
    <property type="entry name" value="STKc_AGC"/>
</dbReference>
<dbReference type="InterPro" id="IPR011009">
    <property type="entry name" value="Kinase-like_dom_sf"/>
</dbReference>
<evidence type="ECO:0000256" key="8">
    <source>
        <dbReference type="RuleBase" id="RU000304"/>
    </source>
</evidence>
<dbReference type="PROSITE" id="PS00108">
    <property type="entry name" value="PROTEIN_KINASE_ST"/>
    <property type="match status" value="1"/>
</dbReference>
<gene>
    <name evidence="12" type="primary">LOC116306612</name>
</gene>
<keyword evidence="5" id="KW-0418">Kinase</keyword>
<evidence type="ECO:0000256" key="5">
    <source>
        <dbReference type="ARBA" id="ARBA00022777"/>
    </source>
</evidence>
<feature type="domain" description="Protein kinase" evidence="10">
    <location>
        <begin position="90"/>
        <end position="344"/>
    </location>
</feature>
<evidence type="ECO:0000313" key="11">
    <source>
        <dbReference type="Proteomes" id="UP000515163"/>
    </source>
</evidence>
<evidence type="ECO:0000256" key="2">
    <source>
        <dbReference type="ARBA" id="ARBA00022553"/>
    </source>
</evidence>
<dbReference type="CDD" id="cd05123">
    <property type="entry name" value="STKc_AGC"/>
    <property type="match status" value="1"/>
</dbReference>
<keyword evidence="6 7" id="KW-0067">ATP-binding</keyword>
<dbReference type="SMART" id="SM00220">
    <property type="entry name" value="S_TKc"/>
    <property type="match status" value="1"/>
</dbReference>
<evidence type="ECO:0000256" key="1">
    <source>
        <dbReference type="ARBA" id="ARBA00022527"/>
    </source>
</evidence>
<evidence type="ECO:0000259" key="10">
    <source>
        <dbReference type="PROSITE" id="PS50011"/>
    </source>
</evidence>
<dbReference type="FunFam" id="1.10.510.10:FF:000048">
    <property type="entry name" value="Protein kinase C"/>
    <property type="match status" value="1"/>
</dbReference>
<organism evidence="11 12">
    <name type="scientific">Actinia tenebrosa</name>
    <name type="common">Australian red waratah sea anemone</name>
    <dbReference type="NCBI Taxonomy" id="6105"/>
    <lineage>
        <taxon>Eukaryota</taxon>
        <taxon>Metazoa</taxon>
        <taxon>Cnidaria</taxon>
        <taxon>Anthozoa</taxon>
        <taxon>Hexacorallia</taxon>
        <taxon>Actiniaria</taxon>
        <taxon>Actiniidae</taxon>
        <taxon>Actinia</taxon>
    </lineage>
</organism>
<keyword evidence="2" id="KW-0597">Phosphoprotein</keyword>
<keyword evidence="1 8" id="KW-0723">Serine/threonine-protein kinase</keyword>
<feature type="binding site" evidence="7">
    <location>
        <position position="119"/>
    </location>
    <ligand>
        <name>ATP</name>
        <dbReference type="ChEBI" id="CHEBI:30616"/>
    </ligand>
</feature>
<dbReference type="Pfam" id="PF00069">
    <property type="entry name" value="Pkinase"/>
    <property type="match status" value="1"/>
</dbReference>
<evidence type="ECO:0000256" key="9">
    <source>
        <dbReference type="SAM" id="MobiDB-lite"/>
    </source>
</evidence>
<feature type="region of interest" description="Disordered" evidence="9">
    <location>
        <begin position="1"/>
        <end position="52"/>
    </location>
</feature>
<dbReference type="PROSITE" id="PS50011">
    <property type="entry name" value="PROTEIN_KINASE_DOM"/>
    <property type="match status" value="1"/>
</dbReference>
<proteinExistence type="inferred from homology"/>
<dbReference type="GO" id="GO:0005524">
    <property type="term" value="F:ATP binding"/>
    <property type="evidence" value="ECO:0007669"/>
    <property type="project" value="UniProtKB-UniRule"/>
</dbReference>
<dbReference type="GO" id="GO:0004674">
    <property type="term" value="F:protein serine/threonine kinase activity"/>
    <property type="evidence" value="ECO:0007669"/>
    <property type="project" value="UniProtKB-KW"/>
</dbReference>
<dbReference type="PANTHER" id="PTHR24355:SF1">
    <property type="entry name" value="RIBOSOMAL PROTEIN S6 KINASE-RELATED PROTEIN"/>
    <property type="match status" value="1"/>
</dbReference>
<protein>
    <submittedName>
        <fullName evidence="12">Ribosomal protein S6 kinase-related protein-like</fullName>
    </submittedName>
</protein>
<dbReference type="PROSITE" id="PS00107">
    <property type="entry name" value="PROTEIN_KINASE_ATP"/>
    <property type="match status" value="1"/>
</dbReference>
<dbReference type="InterPro" id="IPR008271">
    <property type="entry name" value="Ser/Thr_kinase_AS"/>
</dbReference>
<dbReference type="RefSeq" id="XP_031572555.1">
    <property type="nucleotide sequence ID" value="XM_031716695.1"/>
</dbReference>
<dbReference type="FunCoup" id="A0A6P8J4X8">
    <property type="interactions" value="278"/>
</dbReference>
<dbReference type="PANTHER" id="PTHR24355">
    <property type="entry name" value="G PROTEIN-COUPLED RECEPTOR KINASE/RIBOSOMAL PROTEIN S6 KINASE"/>
    <property type="match status" value="1"/>
</dbReference>
<dbReference type="KEGG" id="aten:116306612"/>
<evidence type="ECO:0000256" key="7">
    <source>
        <dbReference type="PROSITE-ProRule" id="PRU10141"/>
    </source>
</evidence>
<keyword evidence="3" id="KW-0808">Transferase</keyword>
<name>A0A6P8J4X8_ACTTE</name>
<keyword evidence="11" id="KW-1185">Reference proteome</keyword>
<dbReference type="InterPro" id="IPR000719">
    <property type="entry name" value="Prot_kinase_dom"/>
</dbReference>
<dbReference type="Gene3D" id="3.30.200.20">
    <property type="entry name" value="Phosphorylase Kinase, domain 1"/>
    <property type="match status" value="1"/>
</dbReference>